<comment type="caution">
    <text evidence="1">The sequence shown here is derived from an EMBL/GenBank/DDBJ whole genome shotgun (WGS) entry which is preliminary data.</text>
</comment>
<dbReference type="RefSeq" id="WP_154373560.1">
    <property type="nucleotide sequence ID" value="NZ_WKJJ01000006.1"/>
</dbReference>
<evidence type="ECO:0000313" key="1">
    <source>
        <dbReference type="EMBL" id="MRV72212.1"/>
    </source>
</evidence>
<dbReference type="Proteomes" id="UP000446768">
    <property type="component" value="Unassembled WGS sequence"/>
</dbReference>
<dbReference type="EMBL" id="WKJJ01000006">
    <property type="protein sequence ID" value="MRV72212.1"/>
    <property type="molecule type" value="Genomic_DNA"/>
</dbReference>
<sequence length="172" mass="18199">MSNRRTFLKAGVLGALVLAAGGALYRKVQGPPPLAPYRLDGGARTVLAAIVPAILGPMLPVEAAARAAAVTRTVDGVQGAVGTLTLSTQKEIQDLFGLLWLAPARRLLAGVPAWDEASTEQVAAFLESWRMHRFGMLRGAYAALHDLVLGAWYAQPDTWAAIGYPGPIKELS</sequence>
<reference evidence="1 2" key="1">
    <citation type="submission" date="2019-11" db="EMBL/GenBank/DDBJ databases">
        <title>Novel species isolated from a subtropical stream in China.</title>
        <authorList>
            <person name="Lu H."/>
        </authorList>
    </citation>
    <scope>NUCLEOTIDE SEQUENCE [LARGE SCALE GENOMIC DNA]</scope>
    <source>
        <strain evidence="1 2">FT92W</strain>
    </source>
</reference>
<dbReference type="InterPro" id="IPR006311">
    <property type="entry name" value="TAT_signal"/>
</dbReference>
<protein>
    <recommendedName>
        <fullName evidence="3">Twin-arginine translocation pathway signal protein</fullName>
    </recommendedName>
</protein>
<organism evidence="1 2">
    <name type="scientific">Pseudoduganella rivuli</name>
    <dbReference type="NCBI Taxonomy" id="2666085"/>
    <lineage>
        <taxon>Bacteria</taxon>
        <taxon>Pseudomonadati</taxon>
        <taxon>Pseudomonadota</taxon>
        <taxon>Betaproteobacteria</taxon>
        <taxon>Burkholderiales</taxon>
        <taxon>Oxalobacteraceae</taxon>
        <taxon>Telluria group</taxon>
        <taxon>Pseudoduganella</taxon>
    </lineage>
</organism>
<dbReference type="AlphaFoldDB" id="A0A7X2LTQ1"/>
<proteinExistence type="predicted"/>
<gene>
    <name evidence="1" type="ORF">GJ700_10845</name>
</gene>
<dbReference type="PROSITE" id="PS51318">
    <property type="entry name" value="TAT"/>
    <property type="match status" value="1"/>
</dbReference>
<name>A0A7X2LTQ1_9BURK</name>
<accession>A0A7X2LTQ1</accession>
<evidence type="ECO:0008006" key="3">
    <source>
        <dbReference type="Google" id="ProtNLM"/>
    </source>
</evidence>
<keyword evidence="2" id="KW-1185">Reference proteome</keyword>
<evidence type="ECO:0000313" key="2">
    <source>
        <dbReference type="Proteomes" id="UP000446768"/>
    </source>
</evidence>